<proteinExistence type="predicted"/>
<dbReference type="Proteomes" id="UP000790377">
    <property type="component" value="Unassembled WGS sequence"/>
</dbReference>
<gene>
    <name evidence="1" type="ORF">BJ138DRAFT_299725</name>
</gene>
<name>A0ACB8A788_9AGAM</name>
<accession>A0ACB8A788</accession>
<reference evidence="1" key="1">
    <citation type="journal article" date="2021" name="New Phytol.">
        <title>Evolutionary innovations through gain and loss of genes in the ectomycorrhizal Boletales.</title>
        <authorList>
            <person name="Wu G."/>
            <person name="Miyauchi S."/>
            <person name="Morin E."/>
            <person name="Kuo A."/>
            <person name="Drula E."/>
            <person name="Varga T."/>
            <person name="Kohler A."/>
            <person name="Feng B."/>
            <person name="Cao Y."/>
            <person name="Lipzen A."/>
            <person name="Daum C."/>
            <person name="Hundley H."/>
            <person name="Pangilinan J."/>
            <person name="Johnson J."/>
            <person name="Barry K."/>
            <person name="LaButti K."/>
            <person name="Ng V."/>
            <person name="Ahrendt S."/>
            <person name="Min B."/>
            <person name="Choi I.G."/>
            <person name="Park H."/>
            <person name="Plett J.M."/>
            <person name="Magnuson J."/>
            <person name="Spatafora J.W."/>
            <person name="Nagy L.G."/>
            <person name="Henrissat B."/>
            <person name="Grigoriev I.V."/>
            <person name="Yang Z.L."/>
            <person name="Xu J."/>
            <person name="Martin F.M."/>
        </authorList>
    </citation>
    <scope>NUCLEOTIDE SEQUENCE</scope>
    <source>
        <strain evidence="1">ATCC 28755</strain>
    </source>
</reference>
<keyword evidence="2" id="KW-1185">Reference proteome</keyword>
<organism evidence="1 2">
    <name type="scientific">Hygrophoropsis aurantiaca</name>
    <dbReference type="NCBI Taxonomy" id="72124"/>
    <lineage>
        <taxon>Eukaryota</taxon>
        <taxon>Fungi</taxon>
        <taxon>Dikarya</taxon>
        <taxon>Basidiomycota</taxon>
        <taxon>Agaricomycotina</taxon>
        <taxon>Agaricomycetes</taxon>
        <taxon>Agaricomycetidae</taxon>
        <taxon>Boletales</taxon>
        <taxon>Coniophorineae</taxon>
        <taxon>Hygrophoropsidaceae</taxon>
        <taxon>Hygrophoropsis</taxon>
    </lineage>
</organism>
<protein>
    <submittedName>
        <fullName evidence="1">Uncharacterized protein</fullName>
    </submittedName>
</protein>
<comment type="caution">
    <text evidence="1">The sequence shown here is derived from an EMBL/GenBank/DDBJ whole genome shotgun (WGS) entry which is preliminary data.</text>
</comment>
<dbReference type="EMBL" id="MU267788">
    <property type="protein sequence ID" value="KAH7908948.1"/>
    <property type="molecule type" value="Genomic_DNA"/>
</dbReference>
<evidence type="ECO:0000313" key="2">
    <source>
        <dbReference type="Proteomes" id="UP000790377"/>
    </source>
</evidence>
<sequence length="321" mass="36086">MADLIQQLDQIRYQNYLQMATGAALIYSYALNFAREVDLLWTRCWSMTTVLYFLALYSGSFTVYLQICEAVYIKWSKQVMVSVLLLSEWLECAFIISMEAILLLRVFVLCKCSNRALAFLSACFFCQAAAIIVLKALQYNASFMDKYIISTGPPIGSFAQDATSDPAFIPSTPLIYLSVQLAFGALLFAFAIFAFVKHALENKAHQGAWAINPLIKLLITDHTFYFLWFTLLQAVLIAKFTIKAPVTSAWISAIQILLNTLVVIFGPRMVLTLRAKALNTQRSTVEHISMARVDTRNASTSLSRDTKFPWDEIPNEEVGTA</sequence>
<evidence type="ECO:0000313" key="1">
    <source>
        <dbReference type="EMBL" id="KAH7908948.1"/>
    </source>
</evidence>